<dbReference type="InterPro" id="IPR036224">
    <property type="entry name" value="GINS_bundle-like_dom_sf"/>
</dbReference>
<keyword evidence="2" id="KW-1185">Reference proteome</keyword>
<sequence>MAHVLASADAPNPPPALMIIQTEIARNKRCLLAYHNHRISFLCPLYWSLGASLRASRSRQRICMCWSTPFATAASSRQSREVSTFAWAGGLWSVGREHLIVGIWRCSSFVRRDSFVV</sequence>
<dbReference type="EMBL" id="JARJLG010000367">
    <property type="protein sequence ID" value="KAJ7714578.1"/>
    <property type="molecule type" value="Genomic_DNA"/>
</dbReference>
<dbReference type="Proteomes" id="UP001215280">
    <property type="component" value="Unassembled WGS sequence"/>
</dbReference>
<organism evidence="1 2">
    <name type="scientific">Mycena maculata</name>
    <dbReference type="NCBI Taxonomy" id="230809"/>
    <lineage>
        <taxon>Eukaryota</taxon>
        <taxon>Fungi</taxon>
        <taxon>Dikarya</taxon>
        <taxon>Basidiomycota</taxon>
        <taxon>Agaricomycotina</taxon>
        <taxon>Agaricomycetes</taxon>
        <taxon>Agaricomycetidae</taxon>
        <taxon>Agaricales</taxon>
        <taxon>Marasmiineae</taxon>
        <taxon>Mycenaceae</taxon>
        <taxon>Mycena</taxon>
    </lineage>
</organism>
<dbReference type="Gene3D" id="1.20.58.1030">
    <property type="match status" value="1"/>
</dbReference>
<gene>
    <name evidence="1" type="ORF">DFH07DRAFT_863293</name>
</gene>
<reference evidence="1" key="1">
    <citation type="submission" date="2023-03" db="EMBL/GenBank/DDBJ databases">
        <title>Massive genome expansion in bonnet fungi (Mycena s.s.) driven by repeated elements and novel gene families across ecological guilds.</title>
        <authorList>
            <consortium name="Lawrence Berkeley National Laboratory"/>
            <person name="Harder C.B."/>
            <person name="Miyauchi S."/>
            <person name="Viragh M."/>
            <person name="Kuo A."/>
            <person name="Thoen E."/>
            <person name="Andreopoulos B."/>
            <person name="Lu D."/>
            <person name="Skrede I."/>
            <person name="Drula E."/>
            <person name="Henrissat B."/>
            <person name="Morin E."/>
            <person name="Kohler A."/>
            <person name="Barry K."/>
            <person name="LaButti K."/>
            <person name="Morin E."/>
            <person name="Salamov A."/>
            <person name="Lipzen A."/>
            <person name="Mereny Z."/>
            <person name="Hegedus B."/>
            <person name="Baldrian P."/>
            <person name="Stursova M."/>
            <person name="Weitz H."/>
            <person name="Taylor A."/>
            <person name="Grigoriev I.V."/>
            <person name="Nagy L.G."/>
            <person name="Martin F."/>
            <person name="Kauserud H."/>
        </authorList>
    </citation>
    <scope>NUCLEOTIDE SEQUENCE</scope>
    <source>
        <strain evidence="1">CBHHK188m</strain>
    </source>
</reference>
<proteinExistence type="predicted"/>
<dbReference type="AlphaFoldDB" id="A0AAD7MF48"/>
<dbReference type="SUPFAM" id="SSF158573">
    <property type="entry name" value="GINS helical bundle-like"/>
    <property type="match status" value="1"/>
</dbReference>
<evidence type="ECO:0000313" key="2">
    <source>
        <dbReference type="Proteomes" id="UP001215280"/>
    </source>
</evidence>
<protein>
    <submittedName>
        <fullName evidence="1">Uncharacterized protein</fullName>
    </submittedName>
</protein>
<comment type="caution">
    <text evidence="1">The sequence shown here is derived from an EMBL/GenBank/DDBJ whole genome shotgun (WGS) entry which is preliminary data.</text>
</comment>
<evidence type="ECO:0000313" key="1">
    <source>
        <dbReference type="EMBL" id="KAJ7714578.1"/>
    </source>
</evidence>
<accession>A0AAD7MF48</accession>
<name>A0AAD7MF48_9AGAR</name>